<evidence type="ECO:0000313" key="4">
    <source>
        <dbReference type="Proteomes" id="UP000035579"/>
    </source>
</evidence>
<gene>
    <name evidence="2" type="ORF">AA314_05468</name>
    <name evidence="3" type="ORF">ATI61_11691</name>
</gene>
<dbReference type="KEGG" id="age:AA314_05468"/>
<keyword evidence="5" id="KW-1185">Reference proteome</keyword>
<evidence type="ECO:0000313" key="3">
    <source>
        <dbReference type="EMBL" id="REG23621.1"/>
    </source>
</evidence>
<accession>A0AAC8TF94</accession>
<dbReference type="Pfam" id="PF13174">
    <property type="entry name" value="TPR_6"/>
    <property type="match status" value="2"/>
</dbReference>
<dbReference type="Proteomes" id="UP000035579">
    <property type="component" value="Chromosome"/>
</dbReference>
<evidence type="ECO:0000313" key="5">
    <source>
        <dbReference type="Proteomes" id="UP000256345"/>
    </source>
</evidence>
<evidence type="ECO:0000256" key="1">
    <source>
        <dbReference type="SAM" id="Phobius"/>
    </source>
</evidence>
<protein>
    <submittedName>
        <fullName evidence="2">Lipoprotein</fullName>
    </submittedName>
    <submittedName>
        <fullName evidence="3">Tetratricopeptide repeat protein</fullName>
    </submittedName>
</protein>
<keyword evidence="1" id="KW-0812">Transmembrane</keyword>
<dbReference type="EMBL" id="CP011509">
    <property type="protein sequence ID" value="AKJ03842.1"/>
    <property type="molecule type" value="Genomic_DNA"/>
</dbReference>
<dbReference type="AlphaFoldDB" id="A0AAC8TF94"/>
<sequence length="267" mass="28430">MAEKSEKMTKQELSAPDAFQLYGAEASDWLMKRSQIISTVAVVLVVGGLIAALVQYFNNRSEEAAAKQLGQTLESLERPVVEGVPLQPAAGELPPFKSEKERDETTVTELTKFRTDHKGTDAALTAALPLGKAQYRLGNYDGAVATFGEYTKDAPKSSPLLTAAYEGQGYAQEAKGQLDQALESFKQMSKAEASGEFMQGMGQYHQARILVAQGKKDEAAQLLADLKASQGNAAAGRLATERLAVLAAQGVKVPEPTPAATQKPDAG</sequence>
<evidence type="ECO:0000313" key="2">
    <source>
        <dbReference type="EMBL" id="AKJ03842.1"/>
    </source>
</evidence>
<name>A0AAC8TF94_9BACT</name>
<dbReference type="EMBL" id="QUMU01000016">
    <property type="protein sequence ID" value="REG23621.1"/>
    <property type="molecule type" value="Genomic_DNA"/>
</dbReference>
<keyword evidence="1" id="KW-1133">Transmembrane helix</keyword>
<organism evidence="2 4">
    <name type="scientific">Archangium gephyra</name>
    <dbReference type="NCBI Taxonomy" id="48"/>
    <lineage>
        <taxon>Bacteria</taxon>
        <taxon>Pseudomonadati</taxon>
        <taxon>Myxococcota</taxon>
        <taxon>Myxococcia</taxon>
        <taxon>Myxococcales</taxon>
        <taxon>Cystobacterineae</taxon>
        <taxon>Archangiaceae</taxon>
        <taxon>Archangium</taxon>
    </lineage>
</organism>
<dbReference type="Proteomes" id="UP000256345">
    <property type="component" value="Unassembled WGS sequence"/>
</dbReference>
<dbReference type="Gene3D" id="1.25.40.10">
    <property type="entry name" value="Tetratricopeptide repeat domain"/>
    <property type="match status" value="1"/>
</dbReference>
<reference evidence="2 4" key="1">
    <citation type="submission" date="2015-05" db="EMBL/GenBank/DDBJ databases">
        <title>Genome assembly of Archangium gephyra DSM 2261.</title>
        <authorList>
            <person name="Sharma G."/>
            <person name="Subramanian S."/>
        </authorList>
    </citation>
    <scope>NUCLEOTIDE SEQUENCE [LARGE SCALE GENOMIC DNA]</scope>
    <source>
        <strain evidence="2 4">DSM 2261</strain>
    </source>
</reference>
<dbReference type="RefSeq" id="WP_338021982.1">
    <property type="nucleotide sequence ID" value="NZ_CP011509.1"/>
</dbReference>
<dbReference type="InterPro" id="IPR011990">
    <property type="entry name" value="TPR-like_helical_dom_sf"/>
</dbReference>
<dbReference type="InterPro" id="IPR019734">
    <property type="entry name" value="TPR_rpt"/>
</dbReference>
<feature type="transmembrane region" description="Helical" evidence="1">
    <location>
        <begin position="36"/>
        <end position="57"/>
    </location>
</feature>
<dbReference type="SUPFAM" id="SSF48452">
    <property type="entry name" value="TPR-like"/>
    <property type="match status" value="1"/>
</dbReference>
<keyword evidence="2" id="KW-0449">Lipoprotein</keyword>
<keyword evidence="1" id="KW-0472">Membrane</keyword>
<proteinExistence type="predicted"/>
<reference evidence="3 5" key="2">
    <citation type="submission" date="2018-08" db="EMBL/GenBank/DDBJ databases">
        <title>Genomic Encyclopedia of Archaeal and Bacterial Type Strains, Phase II (KMG-II): from individual species to whole genera.</title>
        <authorList>
            <person name="Goeker M."/>
        </authorList>
    </citation>
    <scope>NUCLEOTIDE SEQUENCE [LARGE SCALE GENOMIC DNA]</scope>
    <source>
        <strain evidence="3 5">DSM 2261</strain>
    </source>
</reference>